<dbReference type="RefSeq" id="XP_007915817.1">
    <property type="nucleotide sequence ID" value="XM_007917626.1"/>
</dbReference>
<keyword evidence="8" id="KW-0762">Sugar transport</keyword>
<evidence type="ECO:0000256" key="2">
    <source>
        <dbReference type="ARBA" id="ARBA00010992"/>
    </source>
</evidence>
<dbReference type="InterPro" id="IPR020846">
    <property type="entry name" value="MFS_dom"/>
</dbReference>
<accession>R8BJB1</accession>
<dbReference type="EMBL" id="KB933158">
    <property type="protein sequence ID" value="EON99401.1"/>
    <property type="molecule type" value="Genomic_DNA"/>
</dbReference>
<evidence type="ECO:0000313" key="8">
    <source>
        <dbReference type="EMBL" id="EON99401.1"/>
    </source>
</evidence>
<organism evidence="8 9">
    <name type="scientific">Phaeoacremonium minimum (strain UCR-PA7)</name>
    <name type="common">Esca disease fungus</name>
    <name type="synonym">Togninia minima</name>
    <dbReference type="NCBI Taxonomy" id="1286976"/>
    <lineage>
        <taxon>Eukaryota</taxon>
        <taxon>Fungi</taxon>
        <taxon>Dikarya</taxon>
        <taxon>Ascomycota</taxon>
        <taxon>Pezizomycotina</taxon>
        <taxon>Sordariomycetes</taxon>
        <taxon>Sordariomycetidae</taxon>
        <taxon>Togniniales</taxon>
        <taxon>Togniniaceae</taxon>
        <taxon>Phaeoacremonium</taxon>
    </lineage>
</organism>
<gene>
    <name evidence="8" type="ORF">UCRPA7_5078</name>
</gene>
<feature type="domain" description="Major facilitator superfamily (MFS) profile" evidence="7">
    <location>
        <begin position="1"/>
        <end position="336"/>
    </location>
</feature>
<dbReference type="GeneID" id="19325594"/>
<dbReference type="eggNOG" id="KOG0254">
    <property type="taxonomic scope" value="Eukaryota"/>
</dbReference>
<evidence type="ECO:0000256" key="1">
    <source>
        <dbReference type="ARBA" id="ARBA00004141"/>
    </source>
</evidence>
<dbReference type="PANTHER" id="PTHR48022">
    <property type="entry name" value="PLASTIDIC GLUCOSE TRANSPORTER 4"/>
    <property type="match status" value="1"/>
</dbReference>
<dbReference type="GO" id="GO:0005351">
    <property type="term" value="F:carbohydrate:proton symporter activity"/>
    <property type="evidence" value="ECO:0007669"/>
    <property type="project" value="TreeGrafter"/>
</dbReference>
<dbReference type="InterPro" id="IPR050360">
    <property type="entry name" value="MFS_Sugar_Transporters"/>
</dbReference>
<keyword evidence="8" id="KW-0813">Transport</keyword>
<name>R8BJB1_PHAM7</name>
<keyword evidence="4 6" id="KW-1133">Transmembrane helix</keyword>
<evidence type="ECO:0000313" key="9">
    <source>
        <dbReference type="Proteomes" id="UP000014074"/>
    </source>
</evidence>
<evidence type="ECO:0000256" key="4">
    <source>
        <dbReference type="ARBA" id="ARBA00022989"/>
    </source>
</evidence>
<dbReference type="AlphaFoldDB" id="R8BJB1"/>
<dbReference type="Gene3D" id="1.20.1250.20">
    <property type="entry name" value="MFS general substrate transporter like domains"/>
    <property type="match status" value="1"/>
</dbReference>
<dbReference type="Pfam" id="PF00083">
    <property type="entry name" value="Sugar_tr"/>
    <property type="match status" value="1"/>
</dbReference>
<dbReference type="OrthoDB" id="6612291at2759"/>
<dbReference type="PROSITE" id="PS50850">
    <property type="entry name" value="MFS"/>
    <property type="match status" value="1"/>
</dbReference>
<dbReference type="InterPro" id="IPR036259">
    <property type="entry name" value="MFS_trans_sf"/>
</dbReference>
<dbReference type="PANTHER" id="PTHR48022:SF17">
    <property type="entry name" value="HEXOSE TRANSPORTER"/>
    <property type="match status" value="1"/>
</dbReference>
<dbReference type="InterPro" id="IPR005828">
    <property type="entry name" value="MFS_sugar_transport-like"/>
</dbReference>
<dbReference type="KEGG" id="tmn:UCRPA7_5078"/>
<feature type="transmembrane region" description="Helical" evidence="6">
    <location>
        <begin position="244"/>
        <end position="268"/>
    </location>
</feature>
<protein>
    <submittedName>
        <fullName evidence="8">Putative sugar transporter protein</fullName>
    </submittedName>
</protein>
<feature type="transmembrane region" description="Helical" evidence="6">
    <location>
        <begin position="180"/>
        <end position="201"/>
    </location>
</feature>
<keyword evidence="3 6" id="KW-0812">Transmembrane</keyword>
<feature type="transmembrane region" description="Helical" evidence="6">
    <location>
        <begin position="210"/>
        <end position="232"/>
    </location>
</feature>
<comment type="similarity">
    <text evidence="2">Belongs to the major facilitator superfamily. Sugar transporter (TC 2.A.1.1) family.</text>
</comment>
<comment type="subcellular location">
    <subcellularLocation>
        <location evidence="1">Membrane</location>
        <topology evidence="1">Multi-pass membrane protein</topology>
    </subcellularLocation>
</comment>
<evidence type="ECO:0000256" key="6">
    <source>
        <dbReference type="SAM" id="Phobius"/>
    </source>
</evidence>
<feature type="transmembrane region" description="Helical" evidence="6">
    <location>
        <begin position="56"/>
        <end position="78"/>
    </location>
</feature>
<keyword evidence="9" id="KW-1185">Reference proteome</keyword>
<reference evidence="9" key="1">
    <citation type="journal article" date="2013" name="Genome Announc.">
        <title>Draft genome sequence of the ascomycete Phaeoacremonium aleophilum strain UCR-PA7, a causal agent of the esca disease complex in grapevines.</title>
        <authorList>
            <person name="Blanco-Ulate B."/>
            <person name="Rolshausen P."/>
            <person name="Cantu D."/>
        </authorList>
    </citation>
    <scope>NUCLEOTIDE SEQUENCE [LARGE SCALE GENOMIC DNA]</scope>
    <source>
        <strain evidence="9">UCR-PA7</strain>
    </source>
</reference>
<feature type="transmembrane region" description="Helical" evidence="6">
    <location>
        <begin position="27"/>
        <end position="44"/>
    </location>
</feature>
<evidence type="ECO:0000256" key="5">
    <source>
        <dbReference type="ARBA" id="ARBA00023136"/>
    </source>
</evidence>
<proteinExistence type="inferred from homology"/>
<dbReference type="Proteomes" id="UP000014074">
    <property type="component" value="Unassembled WGS sequence"/>
</dbReference>
<dbReference type="HOGENOM" id="CLU_001265_30_1_1"/>
<feature type="transmembrane region" description="Helical" evidence="6">
    <location>
        <begin position="280"/>
        <end position="302"/>
    </location>
</feature>
<sequence length="411" mass="45391">MGLEANNIPIFMSELSPPAIRGSLINFYQWWQIVGVILAHIVVLQSNKIWPDSQWGWRLVMVVQIIVPCLLLGIYWILPESPKWLISKGRHDDAKKSLMYIRRGAATEAEVDEEMKLTEAAVAEQEEFHHVTTYWDCFKGTNGRRTLIATSVQVLQQLSGNAFMSSYAVIFLQQAGITNVFVSSLARTCMGLAGATMGFYLPDKIGRRPLFIGTAAVMWAGLWITSGISAWWPGGIHGGAVAQGLLALQLIWAMMSTAGWGSCVWITTAEAATAQLREKTLSIATTISFICVLLVSYINPFVQNEPGNLGAKVGFIYGSFSLIAVFWVFFIVPEMKGRSLEELDELFQNNVPARSFRSYHATGIGAQITEISNINADPHLHITKGVTQGGLEVTTHEAWPEPEGRSKDNKP</sequence>
<dbReference type="SUPFAM" id="SSF103473">
    <property type="entry name" value="MFS general substrate transporter"/>
    <property type="match status" value="1"/>
</dbReference>
<evidence type="ECO:0000256" key="3">
    <source>
        <dbReference type="ARBA" id="ARBA00022692"/>
    </source>
</evidence>
<keyword evidence="5 6" id="KW-0472">Membrane</keyword>
<feature type="transmembrane region" description="Helical" evidence="6">
    <location>
        <begin position="314"/>
        <end position="332"/>
    </location>
</feature>
<evidence type="ECO:0000259" key="7">
    <source>
        <dbReference type="PROSITE" id="PS50850"/>
    </source>
</evidence>
<dbReference type="GO" id="GO:0016020">
    <property type="term" value="C:membrane"/>
    <property type="evidence" value="ECO:0007669"/>
    <property type="project" value="UniProtKB-SubCell"/>
</dbReference>